<keyword evidence="2" id="KW-0964">Secreted</keyword>
<dbReference type="AlphaFoldDB" id="A0AA35TWR0"/>
<evidence type="ECO:0000256" key="1">
    <source>
        <dbReference type="ARBA" id="ARBA00004613"/>
    </source>
</evidence>
<comment type="caution">
    <text evidence="4">The sequence shown here is derived from an EMBL/GenBank/DDBJ whole genome shotgun (WGS) entry which is preliminary data.</text>
</comment>
<dbReference type="Proteomes" id="UP001174909">
    <property type="component" value="Unassembled WGS sequence"/>
</dbReference>
<dbReference type="PANTHER" id="PTHR24019">
    <property type="entry name" value="ADIPOLIN"/>
    <property type="match status" value="1"/>
</dbReference>
<evidence type="ECO:0000256" key="3">
    <source>
        <dbReference type="ARBA" id="ARBA00022729"/>
    </source>
</evidence>
<proteinExistence type="predicted"/>
<organism evidence="4 5">
    <name type="scientific">Geodia barretti</name>
    <name type="common">Barrett's horny sponge</name>
    <dbReference type="NCBI Taxonomy" id="519541"/>
    <lineage>
        <taxon>Eukaryota</taxon>
        <taxon>Metazoa</taxon>
        <taxon>Porifera</taxon>
        <taxon>Demospongiae</taxon>
        <taxon>Heteroscleromorpha</taxon>
        <taxon>Tetractinellida</taxon>
        <taxon>Astrophorina</taxon>
        <taxon>Geodiidae</taxon>
        <taxon>Geodia</taxon>
    </lineage>
</organism>
<dbReference type="PANTHER" id="PTHR24019:SF5">
    <property type="entry name" value="ADIPOLIN"/>
    <property type="match status" value="1"/>
</dbReference>
<evidence type="ECO:0000313" key="5">
    <source>
        <dbReference type="Proteomes" id="UP001174909"/>
    </source>
</evidence>
<evidence type="ECO:0000313" key="4">
    <source>
        <dbReference type="EMBL" id="CAI8055081.1"/>
    </source>
</evidence>
<dbReference type="EMBL" id="CASHTH010004242">
    <property type="protein sequence ID" value="CAI8055081.1"/>
    <property type="molecule type" value="Genomic_DNA"/>
</dbReference>
<name>A0AA35TWR0_GEOBA</name>
<dbReference type="InterPro" id="IPR052136">
    <property type="entry name" value="Adipolin/Erythroferrone-rel"/>
</dbReference>
<sequence length="409" mass="45004">MTGESEVEIREIVNYTLSGGGLFSLINTTQLRLKLSFEDRNEIKRLLDLAISNETTYISITPYLIHDTASNAIQPINISDALQVTNFTTDSVPPRVMSFDLDMDGPTLTLYLTETVDVTSLNVSAILIQSSDSFYDGEVEYHTLTPGLPPLGTSSRSENSHIITIDIGKVDANRIKFLTGLAQDANSTYISLTQDALKDTTGNDIVEIPDTNASQVDRYYADMTGPVLRNFSLNLTSELLTLVFDETVDFLSLRAMLVTLNSSSTDSQSYRFQSVVPIGLNSHILVLNLTATQYDLNRIKLLSQLAIDRDSTYILLYNGAISDLALKPNYIMDSPLTQADDFFSDTISPDIIAFNANLNVGTVTLVFDEVVNSSSLDPTALRLQNTVMGPDLITNLQVAQHRVTMVSLL</sequence>
<keyword evidence="5" id="KW-1185">Reference proteome</keyword>
<dbReference type="GO" id="GO:0005615">
    <property type="term" value="C:extracellular space"/>
    <property type="evidence" value="ECO:0007669"/>
    <property type="project" value="TreeGrafter"/>
</dbReference>
<keyword evidence="3" id="KW-0732">Signal</keyword>
<comment type="subcellular location">
    <subcellularLocation>
        <location evidence="1">Secreted</location>
    </subcellularLocation>
</comment>
<gene>
    <name evidence="4" type="ORF">GBAR_LOCUS30068</name>
</gene>
<protein>
    <submittedName>
        <fullName evidence="4">Uncharacterized protein</fullName>
    </submittedName>
</protein>
<reference evidence="4" key="1">
    <citation type="submission" date="2023-03" db="EMBL/GenBank/DDBJ databases">
        <authorList>
            <person name="Steffen K."/>
            <person name="Cardenas P."/>
        </authorList>
    </citation>
    <scope>NUCLEOTIDE SEQUENCE</scope>
</reference>
<accession>A0AA35TWR0</accession>
<evidence type="ECO:0000256" key="2">
    <source>
        <dbReference type="ARBA" id="ARBA00022525"/>
    </source>
</evidence>
<dbReference type="GO" id="GO:0005179">
    <property type="term" value="F:hormone activity"/>
    <property type="evidence" value="ECO:0007669"/>
    <property type="project" value="TreeGrafter"/>
</dbReference>